<name>A0A1J5RL53_9ZZZZ</name>
<sequence length="220" mass="22441">MRGRRAGVKRFCRHHRGVGSTLPCRYGGGVIAQPHTARGRGTRRTAVTRPVRALAAILVGVAALAGCTSQVRSSSSSAAPVPVSPSAVDPSPNPTETLLPESTSSSAVGALAAGFPVDLLPVPPDADILVSAADPIPGSTDLQVSLNLRTSLTPAQVLALYRTPLTAAGFVEAPADQTNAALAAQATFTRSNGDEILVLGVLDRDGIRTLTLGGRVHASS</sequence>
<comment type="caution">
    <text evidence="2">The sequence shown here is derived from an EMBL/GenBank/DDBJ whole genome shotgun (WGS) entry which is preliminary data.</text>
</comment>
<organism evidence="2">
    <name type="scientific">mine drainage metagenome</name>
    <dbReference type="NCBI Taxonomy" id="410659"/>
    <lineage>
        <taxon>unclassified sequences</taxon>
        <taxon>metagenomes</taxon>
        <taxon>ecological metagenomes</taxon>
    </lineage>
</organism>
<dbReference type="AlphaFoldDB" id="A0A1J5RL53"/>
<proteinExistence type="predicted"/>
<evidence type="ECO:0000313" key="2">
    <source>
        <dbReference type="EMBL" id="OIQ92836.1"/>
    </source>
</evidence>
<feature type="region of interest" description="Disordered" evidence="1">
    <location>
        <begin position="74"/>
        <end position="103"/>
    </location>
</feature>
<evidence type="ECO:0000256" key="1">
    <source>
        <dbReference type="SAM" id="MobiDB-lite"/>
    </source>
</evidence>
<reference evidence="2" key="1">
    <citation type="submission" date="2016-10" db="EMBL/GenBank/DDBJ databases">
        <title>Sequence of Gallionella enrichment culture.</title>
        <authorList>
            <person name="Poehlein A."/>
            <person name="Muehling M."/>
            <person name="Daniel R."/>
        </authorList>
    </citation>
    <scope>NUCLEOTIDE SEQUENCE</scope>
</reference>
<gene>
    <name evidence="2" type="ORF">GALL_252000</name>
</gene>
<accession>A0A1J5RL53</accession>
<dbReference type="EMBL" id="MLJW01000221">
    <property type="protein sequence ID" value="OIQ92836.1"/>
    <property type="molecule type" value="Genomic_DNA"/>
</dbReference>
<protein>
    <submittedName>
        <fullName evidence="2">Uncharacterized protein</fullName>
    </submittedName>
</protein>